<sequence>MGLKMSYAELIEKLQQLPEAKQAEVFDFVEFLAARNQAEHGQEKTLAQSSLASLITHPQLVADFTPLSREEANAR</sequence>
<evidence type="ECO:0000259" key="1">
    <source>
        <dbReference type="Pfam" id="PF10047"/>
    </source>
</evidence>
<evidence type="ECO:0000313" key="3">
    <source>
        <dbReference type="Proteomes" id="UP000238071"/>
    </source>
</evidence>
<feature type="domain" description="DUF2281" evidence="1">
    <location>
        <begin position="9"/>
        <end position="46"/>
    </location>
</feature>
<keyword evidence="3" id="KW-1185">Reference proteome</keyword>
<evidence type="ECO:0000313" key="2">
    <source>
        <dbReference type="EMBL" id="PPK68664.1"/>
    </source>
</evidence>
<dbReference type="AlphaFoldDB" id="A0A2S6GTX9"/>
<dbReference type="Pfam" id="PF10047">
    <property type="entry name" value="DUF2281"/>
    <property type="match status" value="1"/>
</dbReference>
<dbReference type="Proteomes" id="UP000238071">
    <property type="component" value="Unassembled WGS sequence"/>
</dbReference>
<dbReference type="InterPro" id="IPR018739">
    <property type="entry name" value="DUF2281"/>
</dbReference>
<dbReference type="EMBL" id="PTIY01000011">
    <property type="protein sequence ID" value="PPK68664.1"/>
    <property type="molecule type" value="Genomic_DNA"/>
</dbReference>
<proteinExistence type="predicted"/>
<protein>
    <submittedName>
        <fullName evidence="2">Uncharacterized protein DUF2281</fullName>
    </submittedName>
</protein>
<reference evidence="2 3" key="1">
    <citation type="submission" date="2018-02" db="EMBL/GenBank/DDBJ databases">
        <title>Subsurface microbial communities from deep shales in Ohio and West Virginia, USA.</title>
        <authorList>
            <person name="Wrighton K."/>
        </authorList>
    </citation>
    <scope>NUCLEOTIDE SEQUENCE [LARGE SCALE GENOMIC DNA]</scope>
    <source>
        <strain evidence="2 3">OWC-G53F</strain>
    </source>
</reference>
<accession>A0A2S6GTX9</accession>
<name>A0A2S6GTX9_9GAMM</name>
<gene>
    <name evidence="2" type="ORF">B0F88_11172</name>
</gene>
<organism evidence="2 3">
    <name type="scientific">Methylobacter tundripaludum</name>
    <dbReference type="NCBI Taxonomy" id="173365"/>
    <lineage>
        <taxon>Bacteria</taxon>
        <taxon>Pseudomonadati</taxon>
        <taxon>Pseudomonadota</taxon>
        <taxon>Gammaproteobacteria</taxon>
        <taxon>Methylococcales</taxon>
        <taxon>Methylococcaceae</taxon>
        <taxon>Methylobacter</taxon>
    </lineage>
</organism>
<comment type="caution">
    <text evidence="2">The sequence shown here is derived from an EMBL/GenBank/DDBJ whole genome shotgun (WGS) entry which is preliminary data.</text>
</comment>